<feature type="transmembrane region" description="Helical" evidence="6">
    <location>
        <begin position="452"/>
        <end position="473"/>
    </location>
</feature>
<sequence>MVKRHKAFRDLEDEYKHIQDPTLRRRLILRDINERSFSRAHVRAILVAGTGFLTDSYDIFAINLVSDMINRASGFCYFPKHGNKIPQVDDTLIKVMTSVGTIIGQLFFGWLADRVGRKRMYGYELLIIGLATLGQCITGPSSAIGITGLLVFWRILMGIGIGGDYPLANIITSEFASTKWRGTMVAAVFSTQALGQFIASLVATIVIASFRDQIDNDDNVCQDSVCTQTPAANLAVDRMWRIIIGVGAVPAAIALYYRLTIPETPRYTFDVNRDVEQGFADYKGWVQNTIGPRTGQGEVEDERREIRAGLRPGETLGGLDAAVVPQSSWSDFRRYFRQGFNGWVLLGTCGSWFFLDVAYYALALNNTIFLQKMGFGSHNNSDPTRLYTILRSGAVGNLVLVVAGAIPGSICAILLVDRIGRKSIQVGGFVMITILLLILGSSFESMSDASRVAVFVLILFFVNFGPNSTTFIVPGECFPTRYRSTCHGLAAASGKVGAVLAQALTGPLRGIGFEKGETDASPWLPHVIQILGAFALLGLLCSFLIPETMGRSLERLAGEEPKALEGEETSDDEDGHPKSLRELMWVSCTPLVLFQWLFRKRNHTAEYDGIDAGEGTLTEPRISLSRMGPGNETCAVKFSVSKSPQPSQQDDGGLKILETEIDRISGESFDQRVHDDDGGGDDDAIRRIN</sequence>
<evidence type="ECO:0000256" key="4">
    <source>
        <dbReference type="ARBA" id="ARBA00023136"/>
    </source>
</evidence>
<dbReference type="Proteomes" id="UP000077002">
    <property type="component" value="Unassembled WGS sequence"/>
</dbReference>
<evidence type="ECO:0000256" key="6">
    <source>
        <dbReference type="SAM" id="Phobius"/>
    </source>
</evidence>
<evidence type="ECO:0000256" key="2">
    <source>
        <dbReference type="ARBA" id="ARBA00022692"/>
    </source>
</evidence>
<dbReference type="PANTHER" id="PTHR24064">
    <property type="entry name" value="SOLUTE CARRIER FAMILY 22 MEMBER"/>
    <property type="match status" value="1"/>
</dbReference>
<comment type="caution">
    <text evidence="8">The sequence shown here is derived from an EMBL/GenBank/DDBJ whole genome shotgun (WGS) entry which is preliminary data.</text>
</comment>
<feature type="transmembrane region" description="Helical" evidence="6">
    <location>
        <begin position="485"/>
        <end position="503"/>
    </location>
</feature>
<name>A0A177EQG9_9EURO</name>
<keyword evidence="2 6" id="KW-0812">Transmembrane</keyword>
<reference evidence="8 9" key="1">
    <citation type="submission" date="2016-03" db="EMBL/GenBank/DDBJ databases">
        <title>Draft genome sequence of the Fonsecaea monophora CBS 269.37.</title>
        <authorList>
            <person name="Bombassaro A."/>
            <person name="Vinicius W.A."/>
            <person name="De Hoog S."/>
            <person name="Sun J."/>
            <person name="Souza E.M."/>
            <person name="Raittz R.T."/>
            <person name="Costa F."/>
            <person name="Leao A.C."/>
            <person name="Tadra-Sfeir M.Z."/>
            <person name="Baura V."/>
            <person name="Balsanelli E."/>
            <person name="Pedrosa F.O."/>
            <person name="Moreno L.F."/>
            <person name="Steffens M.B."/>
            <person name="Xi L."/>
            <person name="Bocca A.L."/>
            <person name="Felipe M.S."/>
            <person name="Teixeira M."/>
            <person name="Telles Filho F.Q."/>
            <person name="Azevedo C.M."/>
            <person name="Gomes R."/>
            <person name="Vicente V.A."/>
        </authorList>
    </citation>
    <scope>NUCLEOTIDE SEQUENCE [LARGE SCALE GENOMIC DNA]</scope>
    <source>
        <strain evidence="8 9">CBS 269.37</strain>
    </source>
</reference>
<feature type="transmembrane region" description="Helical" evidence="6">
    <location>
        <begin position="394"/>
        <end position="416"/>
    </location>
</feature>
<feature type="transmembrane region" description="Helical" evidence="6">
    <location>
        <begin position="523"/>
        <end position="545"/>
    </location>
</feature>
<evidence type="ECO:0000313" key="8">
    <source>
        <dbReference type="EMBL" id="OAG34197.1"/>
    </source>
</evidence>
<dbReference type="PROSITE" id="PS50850">
    <property type="entry name" value="MFS"/>
    <property type="match status" value="1"/>
</dbReference>
<dbReference type="GO" id="GO:0022857">
    <property type="term" value="F:transmembrane transporter activity"/>
    <property type="evidence" value="ECO:0007669"/>
    <property type="project" value="InterPro"/>
</dbReference>
<dbReference type="PROSITE" id="PS00216">
    <property type="entry name" value="SUGAR_TRANSPORT_1"/>
    <property type="match status" value="1"/>
</dbReference>
<dbReference type="InterPro" id="IPR020846">
    <property type="entry name" value="MFS_dom"/>
</dbReference>
<keyword evidence="4 6" id="KW-0472">Membrane</keyword>
<gene>
    <name evidence="8" type="ORF">AYO21_11667</name>
</gene>
<feature type="transmembrane region" description="Helical" evidence="6">
    <location>
        <begin position="44"/>
        <end position="65"/>
    </location>
</feature>
<evidence type="ECO:0000259" key="7">
    <source>
        <dbReference type="PROSITE" id="PS50850"/>
    </source>
</evidence>
<evidence type="ECO:0000313" key="9">
    <source>
        <dbReference type="Proteomes" id="UP000077002"/>
    </source>
</evidence>
<feature type="transmembrane region" description="Helical" evidence="6">
    <location>
        <begin position="239"/>
        <end position="257"/>
    </location>
</feature>
<dbReference type="InterPro" id="IPR005829">
    <property type="entry name" value="Sugar_transporter_CS"/>
</dbReference>
<feature type="transmembrane region" description="Helical" evidence="6">
    <location>
        <begin position="92"/>
        <end position="111"/>
    </location>
</feature>
<organism evidence="8 9">
    <name type="scientific">Fonsecaea monophora</name>
    <dbReference type="NCBI Taxonomy" id="254056"/>
    <lineage>
        <taxon>Eukaryota</taxon>
        <taxon>Fungi</taxon>
        <taxon>Dikarya</taxon>
        <taxon>Ascomycota</taxon>
        <taxon>Pezizomycotina</taxon>
        <taxon>Eurotiomycetes</taxon>
        <taxon>Chaetothyriomycetidae</taxon>
        <taxon>Chaetothyriales</taxon>
        <taxon>Herpotrichiellaceae</taxon>
        <taxon>Fonsecaea</taxon>
    </lineage>
</organism>
<feature type="transmembrane region" description="Helical" evidence="6">
    <location>
        <begin position="423"/>
        <end position="440"/>
    </location>
</feature>
<feature type="domain" description="Major facilitator superfamily (MFS) profile" evidence="7">
    <location>
        <begin position="44"/>
        <end position="550"/>
    </location>
</feature>
<dbReference type="CDD" id="cd17364">
    <property type="entry name" value="MFS_PhT"/>
    <property type="match status" value="1"/>
</dbReference>
<comment type="subcellular location">
    <subcellularLocation>
        <location evidence="1">Membrane</location>
        <topology evidence="1">Multi-pass membrane protein</topology>
    </subcellularLocation>
</comment>
<dbReference type="GO" id="GO:0016020">
    <property type="term" value="C:membrane"/>
    <property type="evidence" value="ECO:0007669"/>
    <property type="project" value="UniProtKB-SubCell"/>
</dbReference>
<dbReference type="AlphaFoldDB" id="A0A177EQG9"/>
<dbReference type="InterPro" id="IPR005828">
    <property type="entry name" value="MFS_sugar_transport-like"/>
</dbReference>
<evidence type="ECO:0000256" key="1">
    <source>
        <dbReference type="ARBA" id="ARBA00004141"/>
    </source>
</evidence>
<keyword evidence="3 6" id="KW-1133">Transmembrane helix</keyword>
<accession>A0A177EQG9</accession>
<dbReference type="OrthoDB" id="433512at2759"/>
<proteinExistence type="predicted"/>
<keyword evidence="9" id="KW-1185">Reference proteome</keyword>
<dbReference type="RefSeq" id="XP_022506149.1">
    <property type="nucleotide sequence ID" value="XM_022661551.1"/>
</dbReference>
<dbReference type="GeneID" id="34606755"/>
<dbReference type="SUPFAM" id="SSF103473">
    <property type="entry name" value="MFS general substrate transporter"/>
    <property type="match status" value="1"/>
</dbReference>
<dbReference type="Pfam" id="PF00083">
    <property type="entry name" value="Sugar_tr"/>
    <property type="match status" value="1"/>
</dbReference>
<evidence type="ECO:0000256" key="5">
    <source>
        <dbReference type="SAM" id="MobiDB-lite"/>
    </source>
</evidence>
<dbReference type="Gene3D" id="1.20.1250.20">
    <property type="entry name" value="MFS general substrate transporter like domains"/>
    <property type="match status" value="2"/>
</dbReference>
<feature type="transmembrane region" description="Helical" evidence="6">
    <location>
        <begin position="123"/>
        <end position="146"/>
    </location>
</feature>
<dbReference type="EMBL" id="LVKK01000174">
    <property type="protein sequence ID" value="OAG34197.1"/>
    <property type="molecule type" value="Genomic_DNA"/>
</dbReference>
<feature type="transmembrane region" description="Helical" evidence="6">
    <location>
        <begin position="343"/>
        <end position="362"/>
    </location>
</feature>
<dbReference type="InterPro" id="IPR036259">
    <property type="entry name" value="MFS_trans_sf"/>
</dbReference>
<protein>
    <submittedName>
        <fullName evidence="8">Phosphate:H+ symporter</fullName>
    </submittedName>
</protein>
<feature type="region of interest" description="Disordered" evidence="5">
    <location>
        <begin position="665"/>
        <end position="689"/>
    </location>
</feature>
<feature type="transmembrane region" description="Helical" evidence="6">
    <location>
        <begin position="152"/>
        <end position="172"/>
    </location>
</feature>
<dbReference type="PROSITE" id="PS00217">
    <property type="entry name" value="SUGAR_TRANSPORT_2"/>
    <property type="match status" value="1"/>
</dbReference>
<feature type="transmembrane region" description="Helical" evidence="6">
    <location>
        <begin position="184"/>
        <end position="210"/>
    </location>
</feature>
<evidence type="ECO:0000256" key="3">
    <source>
        <dbReference type="ARBA" id="ARBA00022989"/>
    </source>
</evidence>